<proteinExistence type="predicted"/>
<dbReference type="InParanoid" id="A0A1X7TW18"/>
<dbReference type="Gene3D" id="3.30.420.10">
    <property type="entry name" value="Ribonuclease H-like superfamily/Ribonuclease H"/>
    <property type="match status" value="1"/>
</dbReference>
<sequence>MDMRSTKLVAVATRVGGLYQIQTHYIEGNTAATVDKEDQWHRNFGNLSSLNLHKLARDDLILKPKYPLDIALSDVCGKLNLSGAEFFTDSLMTKFDLFGSSILNDLQGRTLKVLGTDNGGEFTSEFEEYLRKGVKHELTIPKCPQKMELHRD</sequence>
<dbReference type="AlphaFoldDB" id="A0A1X7TW18"/>
<name>A0A1X7TW18_AMPQE</name>
<evidence type="ECO:0000313" key="1">
    <source>
        <dbReference type="EnsemblMetazoa" id="Aqu2.1.19129_001"/>
    </source>
</evidence>
<accession>A0A1X7TW18</accession>
<dbReference type="EnsemblMetazoa" id="Aqu2.1.19129_001">
    <property type="protein sequence ID" value="Aqu2.1.19129_001"/>
    <property type="gene ID" value="Aqu2.1.19129"/>
</dbReference>
<dbReference type="InterPro" id="IPR036397">
    <property type="entry name" value="RNaseH_sf"/>
</dbReference>
<dbReference type="SUPFAM" id="SSF53098">
    <property type="entry name" value="Ribonuclease H-like"/>
    <property type="match status" value="1"/>
</dbReference>
<organism evidence="1">
    <name type="scientific">Amphimedon queenslandica</name>
    <name type="common">Sponge</name>
    <dbReference type="NCBI Taxonomy" id="400682"/>
    <lineage>
        <taxon>Eukaryota</taxon>
        <taxon>Metazoa</taxon>
        <taxon>Porifera</taxon>
        <taxon>Demospongiae</taxon>
        <taxon>Heteroscleromorpha</taxon>
        <taxon>Haplosclerida</taxon>
        <taxon>Niphatidae</taxon>
        <taxon>Amphimedon</taxon>
    </lineage>
</organism>
<dbReference type="InterPro" id="IPR012337">
    <property type="entry name" value="RNaseH-like_sf"/>
</dbReference>
<protein>
    <recommendedName>
        <fullName evidence="2">Integrase catalytic domain-containing protein</fullName>
    </recommendedName>
</protein>
<reference evidence="1" key="1">
    <citation type="submission" date="2017-05" db="UniProtKB">
        <authorList>
            <consortium name="EnsemblMetazoa"/>
        </authorList>
    </citation>
    <scope>IDENTIFICATION</scope>
</reference>
<dbReference type="GO" id="GO:0003676">
    <property type="term" value="F:nucleic acid binding"/>
    <property type="evidence" value="ECO:0007669"/>
    <property type="project" value="InterPro"/>
</dbReference>
<evidence type="ECO:0008006" key="2">
    <source>
        <dbReference type="Google" id="ProtNLM"/>
    </source>
</evidence>